<name>A0A9P5XA28_9AGAR</name>
<keyword evidence="3" id="KW-1185">Reference proteome</keyword>
<dbReference type="PROSITE" id="PS50181">
    <property type="entry name" value="FBOX"/>
    <property type="match status" value="1"/>
</dbReference>
<dbReference type="InterPro" id="IPR036047">
    <property type="entry name" value="F-box-like_dom_sf"/>
</dbReference>
<comment type="caution">
    <text evidence="2">The sequence shown here is derived from an EMBL/GenBank/DDBJ whole genome shotgun (WGS) entry which is preliminary data.</text>
</comment>
<dbReference type="AlphaFoldDB" id="A0A9P5XA28"/>
<evidence type="ECO:0000259" key="1">
    <source>
        <dbReference type="PROSITE" id="PS50181"/>
    </source>
</evidence>
<dbReference type="CDD" id="cd09917">
    <property type="entry name" value="F-box_SF"/>
    <property type="match status" value="1"/>
</dbReference>
<reference evidence="2" key="1">
    <citation type="submission" date="2020-11" db="EMBL/GenBank/DDBJ databases">
        <authorList>
            <consortium name="DOE Joint Genome Institute"/>
            <person name="Ahrendt S."/>
            <person name="Riley R."/>
            <person name="Andreopoulos W."/>
            <person name="Labutti K."/>
            <person name="Pangilinan J."/>
            <person name="Ruiz-Duenas F.J."/>
            <person name="Barrasa J.M."/>
            <person name="Sanchez-Garcia M."/>
            <person name="Camarero S."/>
            <person name="Miyauchi S."/>
            <person name="Serrano A."/>
            <person name="Linde D."/>
            <person name="Babiker R."/>
            <person name="Drula E."/>
            <person name="Ayuso-Fernandez I."/>
            <person name="Pacheco R."/>
            <person name="Padilla G."/>
            <person name="Ferreira P."/>
            <person name="Barriuso J."/>
            <person name="Kellner H."/>
            <person name="Castanera R."/>
            <person name="Alfaro M."/>
            <person name="Ramirez L."/>
            <person name="Pisabarro A.G."/>
            <person name="Kuo A."/>
            <person name="Tritt A."/>
            <person name="Lipzen A."/>
            <person name="He G."/>
            <person name="Yan M."/>
            <person name="Ng V."/>
            <person name="Cullen D."/>
            <person name="Martin F."/>
            <person name="Rosso M.-N."/>
            <person name="Henrissat B."/>
            <person name="Hibbett D."/>
            <person name="Martinez A.T."/>
            <person name="Grigoriev I.V."/>
        </authorList>
    </citation>
    <scope>NUCLEOTIDE SEQUENCE</scope>
    <source>
        <strain evidence="2">MF-IS2</strain>
    </source>
</reference>
<dbReference type="OrthoDB" id="3104704at2759"/>
<evidence type="ECO:0000313" key="3">
    <source>
        <dbReference type="Proteomes" id="UP000807342"/>
    </source>
</evidence>
<dbReference type="Gene3D" id="1.20.1280.50">
    <property type="match status" value="1"/>
</dbReference>
<dbReference type="InterPro" id="IPR001810">
    <property type="entry name" value="F-box_dom"/>
</dbReference>
<dbReference type="SUPFAM" id="SSF81383">
    <property type="entry name" value="F-box domain"/>
    <property type="match status" value="1"/>
</dbReference>
<dbReference type="Pfam" id="PF12937">
    <property type="entry name" value="F-box-like"/>
    <property type="match status" value="1"/>
</dbReference>
<organism evidence="2 3">
    <name type="scientific">Macrolepiota fuliginosa MF-IS2</name>
    <dbReference type="NCBI Taxonomy" id="1400762"/>
    <lineage>
        <taxon>Eukaryota</taxon>
        <taxon>Fungi</taxon>
        <taxon>Dikarya</taxon>
        <taxon>Basidiomycota</taxon>
        <taxon>Agaricomycotina</taxon>
        <taxon>Agaricomycetes</taxon>
        <taxon>Agaricomycetidae</taxon>
        <taxon>Agaricales</taxon>
        <taxon>Agaricineae</taxon>
        <taxon>Agaricaceae</taxon>
        <taxon>Macrolepiota</taxon>
    </lineage>
</organism>
<feature type="domain" description="F-box" evidence="1">
    <location>
        <begin position="1"/>
        <end position="47"/>
    </location>
</feature>
<gene>
    <name evidence="2" type="ORF">P691DRAFT_830074</name>
</gene>
<evidence type="ECO:0000313" key="2">
    <source>
        <dbReference type="EMBL" id="KAF9445850.1"/>
    </source>
</evidence>
<dbReference type="EMBL" id="MU151277">
    <property type="protein sequence ID" value="KAF9445850.1"/>
    <property type="molecule type" value="Genomic_DNA"/>
</dbReference>
<accession>A0A9P5XA28</accession>
<dbReference type="Proteomes" id="UP000807342">
    <property type="component" value="Unassembled WGS sequence"/>
</dbReference>
<sequence length="170" mass="20063">MTAFLSLPDDTLVEIFCHLPVLTILLCRQTCQRLNRLSRERHLWIRIFNQTQHMLRPTTDVGQKGAFEVERTIAQAEVLERLWTNAEELWIAPRYWRGASQFPKPGQPKVIMGEYVVFLCHNPRMYIWIFIHDIDKTIAFEFAVPSIFTSYLDPMEKTFFVIFPLEESSL</sequence>
<dbReference type="SMART" id="SM00256">
    <property type="entry name" value="FBOX"/>
    <property type="match status" value="1"/>
</dbReference>
<proteinExistence type="predicted"/>
<protein>
    <recommendedName>
        <fullName evidence="1">F-box domain-containing protein</fullName>
    </recommendedName>
</protein>